<evidence type="ECO:0000259" key="3">
    <source>
        <dbReference type="SMART" id="SM00856"/>
    </source>
</evidence>
<feature type="chain" id="PRO_5043699363" description="Pectinesterase inhibitor domain-containing protein" evidence="2">
    <location>
        <begin position="25"/>
        <end position="209"/>
    </location>
</feature>
<dbReference type="SUPFAM" id="SSF101148">
    <property type="entry name" value="Plant invertase/pectin methylesterase inhibitor"/>
    <property type="match status" value="1"/>
</dbReference>
<evidence type="ECO:0000256" key="1">
    <source>
        <dbReference type="ARBA" id="ARBA00022729"/>
    </source>
</evidence>
<comment type="caution">
    <text evidence="4">The sequence shown here is derived from an EMBL/GenBank/DDBJ whole genome shotgun (WGS) entry which is preliminary data.</text>
</comment>
<dbReference type="SMART" id="SM00856">
    <property type="entry name" value="PMEI"/>
    <property type="match status" value="1"/>
</dbReference>
<dbReference type="NCBIfam" id="TIGR01614">
    <property type="entry name" value="PME_inhib"/>
    <property type="match status" value="1"/>
</dbReference>
<proteinExistence type="predicted"/>
<keyword evidence="5" id="KW-1185">Reference proteome</keyword>
<evidence type="ECO:0000313" key="5">
    <source>
        <dbReference type="Proteomes" id="UP001443914"/>
    </source>
</evidence>
<dbReference type="GO" id="GO:0004857">
    <property type="term" value="F:enzyme inhibitor activity"/>
    <property type="evidence" value="ECO:0007669"/>
    <property type="project" value="InterPro"/>
</dbReference>
<dbReference type="InterPro" id="IPR051955">
    <property type="entry name" value="PME_Inhibitor"/>
</dbReference>
<dbReference type="Gene3D" id="1.20.140.40">
    <property type="entry name" value="Invertase/pectin methylesterase inhibitor family protein"/>
    <property type="match status" value="1"/>
</dbReference>
<dbReference type="PANTHER" id="PTHR31080:SF207">
    <property type="entry name" value="PECTINESTERASE INHIBITOR 9"/>
    <property type="match status" value="1"/>
</dbReference>
<feature type="signal peptide" evidence="2">
    <location>
        <begin position="1"/>
        <end position="24"/>
    </location>
</feature>
<dbReference type="InterPro" id="IPR006501">
    <property type="entry name" value="Pectinesterase_inhib_dom"/>
</dbReference>
<dbReference type="EMBL" id="JBDFQZ010000002">
    <property type="protein sequence ID" value="KAK9749253.1"/>
    <property type="molecule type" value="Genomic_DNA"/>
</dbReference>
<dbReference type="Pfam" id="PF04043">
    <property type="entry name" value="PMEI"/>
    <property type="match status" value="1"/>
</dbReference>
<accession>A0AAW1MS86</accession>
<protein>
    <recommendedName>
        <fullName evidence="3">Pectinesterase inhibitor domain-containing protein</fullName>
    </recommendedName>
</protein>
<dbReference type="Proteomes" id="UP001443914">
    <property type="component" value="Unassembled WGS sequence"/>
</dbReference>
<feature type="domain" description="Pectinesterase inhibitor" evidence="3">
    <location>
        <begin position="30"/>
        <end position="192"/>
    </location>
</feature>
<reference evidence="4" key="1">
    <citation type="submission" date="2024-03" db="EMBL/GenBank/DDBJ databases">
        <title>WGS assembly of Saponaria officinalis var. Norfolk2.</title>
        <authorList>
            <person name="Jenkins J."/>
            <person name="Shu S."/>
            <person name="Grimwood J."/>
            <person name="Barry K."/>
            <person name="Goodstein D."/>
            <person name="Schmutz J."/>
            <person name="Leebens-Mack J."/>
            <person name="Osbourn A."/>
        </authorList>
    </citation>
    <scope>NUCLEOTIDE SEQUENCE [LARGE SCALE GENOMIC DNA]</scope>
    <source>
        <strain evidence="4">JIC</strain>
    </source>
</reference>
<gene>
    <name evidence="4" type="ORF">RND81_02G112900</name>
</gene>
<dbReference type="AlphaFoldDB" id="A0AAW1MS86"/>
<sequence length="209" mass="23335">MARYNISLLLFSLTILLIAGGVTSCRRCSRTRAFIMSACITTRYPKVCAQTLLGTVNNTNLSHEELAQRALKVSLVRARFARAYLAKFAIRLKRSHHASEFKAMGNCIEKIDDSISQLRQSLFELQKFSTDGGVDDFMWHMSNVVTWTSTALTDQTECAEAFSGSGRGKSIKAVINVKVNDVSQVTSIALALVNRFVIRHRFNRGTHMP</sequence>
<organism evidence="4 5">
    <name type="scientific">Saponaria officinalis</name>
    <name type="common">Common soapwort</name>
    <name type="synonym">Lychnis saponaria</name>
    <dbReference type="NCBI Taxonomy" id="3572"/>
    <lineage>
        <taxon>Eukaryota</taxon>
        <taxon>Viridiplantae</taxon>
        <taxon>Streptophyta</taxon>
        <taxon>Embryophyta</taxon>
        <taxon>Tracheophyta</taxon>
        <taxon>Spermatophyta</taxon>
        <taxon>Magnoliopsida</taxon>
        <taxon>eudicotyledons</taxon>
        <taxon>Gunneridae</taxon>
        <taxon>Pentapetalae</taxon>
        <taxon>Caryophyllales</taxon>
        <taxon>Caryophyllaceae</taxon>
        <taxon>Caryophylleae</taxon>
        <taxon>Saponaria</taxon>
    </lineage>
</organism>
<keyword evidence="1 2" id="KW-0732">Signal</keyword>
<name>A0AAW1MS86_SAPOF</name>
<dbReference type="CDD" id="cd15798">
    <property type="entry name" value="PMEI-like_3"/>
    <property type="match status" value="1"/>
</dbReference>
<evidence type="ECO:0000313" key="4">
    <source>
        <dbReference type="EMBL" id="KAK9749253.1"/>
    </source>
</evidence>
<evidence type="ECO:0000256" key="2">
    <source>
        <dbReference type="SAM" id="SignalP"/>
    </source>
</evidence>
<dbReference type="PROSITE" id="PS51257">
    <property type="entry name" value="PROKAR_LIPOPROTEIN"/>
    <property type="match status" value="1"/>
</dbReference>
<dbReference type="PANTHER" id="PTHR31080">
    <property type="entry name" value="PECTINESTERASE INHIBITOR-LIKE"/>
    <property type="match status" value="1"/>
</dbReference>
<dbReference type="InterPro" id="IPR035513">
    <property type="entry name" value="Invertase/methylesterase_inhib"/>
</dbReference>